<dbReference type="EC" id="4.2.1.136" evidence="6"/>
<keyword evidence="8" id="KW-0418">Kinase</keyword>
<keyword evidence="3 6" id="KW-0521">NADP</keyword>
<evidence type="ECO:0000256" key="5">
    <source>
        <dbReference type="ARBA" id="ARBA00023239"/>
    </source>
</evidence>
<dbReference type="InterPro" id="IPR029056">
    <property type="entry name" value="Ribokinase-like"/>
</dbReference>
<feature type="binding site" evidence="6">
    <location>
        <position position="216"/>
    </location>
    <ligand>
        <name>AMP</name>
        <dbReference type="ChEBI" id="CHEBI:456215"/>
    </ligand>
</feature>
<evidence type="ECO:0000313" key="8">
    <source>
        <dbReference type="EMBL" id="SFG25018.1"/>
    </source>
</evidence>
<dbReference type="Gene3D" id="3.40.1190.20">
    <property type="match status" value="1"/>
</dbReference>
<name>A0A1I2Q9M8_9LACO</name>
<dbReference type="NCBIfam" id="TIGR00196">
    <property type="entry name" value="yjeF_cterm"/>
    <property type="match status" value="1"/>
</dbReference>
<organism evidence="8 9">
    <name type="scientific">Ligilactobacillus ruminis DSM 20403 = NBRC 102161</name>
    <dbReference type="NCBI Taxonomy" id="1423798"/>
    <lineage>
        <taxon>Bacteria</taxon>
        <taxon>Bacillati</taxon>
        <taxon>Bacillota</taxon>
        <taxon>Bacilli</taxon>
        <taxon>Lactobacillales</taxon>
        <taxon>Lactobacillaceae</taxon>
        <taxon>Ligilactobacillus</taxon>
    </lineage>
</organism>
<comment type="similarity">
    <text evidence="6">Belongs to the NnrD/CARKD family.</text>
</comment>
<dbReference type="HAMAP" id="MF_01965">
    <property type="entry name" value="NADHX_dehydratase"/>
    <property type="match status" value="1"/>
</dbReference>
<dbReference type="PROSITE" id="PS51383">
    <property type="entry name" value="YJEF_C_3"/>
    <property type="match status" value="1"/>
</dbReference>
<feature type="binding site" evidence="6">
    <location>
        <begin position="187"/>
        <end position="191"/>
    </location>
    <ligand>
        <name>AMP</name>
        <dbReference type="ChEBI" id="CHEBI:456215"/>
    </ligand>
</feature>
<keyword evidence="1 6" id="KW-0547">Nucleotide-binding</keyword>
<dbReference type="PANTHER" id="PTHR12592:SF0">
    <property type="entry name" value="ATP-DEPENDENT (S)-NAD(P)H-HYDRATE DEHYDRATASE"/>
    <property type="match status" value="1"/>
</dbReference>
<dbReference type="GO" id="GO:0052856">
    <property type="term" value="F:NAD(P)HX epimerase activity"/>
    <property type="evidence" value="ECO:0007669"/>
    <property type="project" value="TreeGrafter"/>
</dbReference>
<proteinExistence type="inferred from homology"/>
<dbReference type="GO" id="GO:0016301">
    <property type="term" value="F:kinase activity"/>
    <property type="evidence" value="ECO:0007669"/>
    <property type="project" value="UniProtKB-KW"/>
</dbReference>
<dbReference type="PANTHER" id="PTHR12592">
    <property type="entry name" value="ATP-DEPENDENT (S)-NAD(P)H-HYDRATE DEHYDRATASE FAMILY MEMBER"/>
    <property type="match status" value="1"/>
</dbReference>
<feature type="binding site" evidence="6">
    <location>
        <position position="40"/>
    </location>
    <ligand>
        <name>(6S)-NADPHX</name>
        <dbReference type="ChEBI" id="CHEBI:64076"/>
    </ligand>
</feature>
<keyword evidence="8" id="KW-0808">Transferase</keyword>
<comment type="function">
    <text evidence="6">Catalyzes the dehydration of the S-form of NAD(P)HX at the expense of ADP, which is converted to AMP. Together with NAD(P)HX epimerase, which catalyzes the epimerization of the S- and R-forms, the enzyme allows the repair of both epimers of NAD(P)HX, a damaged form of NAD(P)H that is a result of enzymatic or heat-dependent hydration.</text>
</comment>
<protein>
    <recommendedName>
        <fullName evidence="6">ADP-dependent (S)-NAD(P)H-hydrate dehydratase</fullName>
        <ecNumber evidence="6">4.2.1.136</ecNumber>
    </recommendedName>
    <alternativeName>
        <fullName evidence="6">ADP-dependent NAD(P)HX dehydratase</fullName>
    </alternativeName>
</protein>
<dbReference type="Proteomes" id="UP000182635">
    <property type="component" value="Unassembled WGS sequence"/>
</dbReference>
<evidence type="ECO:0000259" key="7">
    <source>
        <dbReference type="PROSITE" id="PS51383"/>
    </source>
</evidence>
<dbReference type="InterPro" id="IPR017953">
    <property type="entry name" value="Carbohydrate_kinase_pred_CS"/>
</dbReference>
<dbReference type="GO" id="GO:0005524">
    <property type="term" value="F:ATP binding"/>
    <property type="evidence" value="ECO:0007669"/>
    <property type="project" value="UniProtKB-KW"/>
</dbReference>
<feature type="binding site" evidence="6">
    <location>
        <position position="217"/>
    </location>
    <ligand>
        <name>(6S)-NADPHX</name>
        <dbReference type="ChEBI" id="CHEBI:64076"/>
    </ligand>
</feature>
<dbReference type="AlphaFoldDB" id="A0A1I2Q9M8"/>
<comment type="subunit">
    <text evidence="6">Homotetramer.</text>
</comment>
<dbReference type="EMBL" id="FOPI01000007">
    <property type="protein sequence ID" value="SFG25018.1"/>
    <property type="molecule type" value="Genomic_DNA"/>
</dbReference>
<evidence type="ECO:0000256" key="3">
    <source>
        <dbReference type="ARBA" id="ARBA00022857"/>
    </source>
</evidence>
<dbReference type="InterPro" id="IPR000631">
    <property type="entry name" value="CARKD"/>
</dbReference>
<keyword evidence="4 6" id="KW-0520">NAD</keyword>
<comment type="cofactor">
    <cofactor evidence="6">
        <name>Mg(2+)</name>
        <dbReference type="ChEBI" id="CHEBI:18420"/>
    </cofactor>
</comment>
<reference evidence="9" key="1">
    <citation type="submission" date="2016-10" db="EMBL/GenBank/DDBJ databases">
        <authorList>
            <person name="Varghese N."/>
            <person name="Submissions S."/>
        </authorList>
    </citation>
    <scope>NUCLEOTIDE SEQUENCE [LARGE SCALE GENOMIC DNA]</scope>
    <source>
        <strain evidence="9">DSM 20403</strain>
    </source>
</reference>
<dbReference type="GO" id="GO:0052855">
    <property type="term" value="F:ADP-dependent NAD(P)H-hydrate dehydratase activity"/>
    <property type="evidence" value="ECO:0007669"/>
    <property type="project" value="UniProtKB-UniRule"/>
</dbReference>
<comment type="catalytic activity">
    <reaction evidence="6">
        <text>(6S)-NADHX + ADP = AMP + phosphate + NADH + H(+)</text>
        <dbReference type="Rhea" id="RHEA:32223"/>
        <dbReference type="ChEBI" id="CHEBI:15378"/>
        <dbReference type="ChEBI" id="CHEBI:43474"/>
        <dbReference type="ChEBI" id="CHEBI:57945"/>
        <dbReference type="ChEBI" id="CHEBI:64074"/>
        <dbReference type="ChEBI" id="CHEBI:456215"/>
        <dbReference type="ChEBI" id="CHEBI:456216"/>
        <dbReference type="EC" id="4.2.1.136"/>
    </reaction>
</comment>
<evidence type="ECO:0000313" key="9">
    <source>
        <dbReference type="Proteomes" id="UP000182635"/>
    </source>
</evidence>
<sequence>MHVITQKDVENVIQKRIETGHKGTFGRVSVIGGNANMGGAAIMAVQAAVKAGAGLTTCISHKANLTALHARVPEAMFIDYFDNDALCKSVFQSNVVVVGPGLGTDETAKQVFSSVLKNANQTLIIDGSAITMLAEDDQLKKLTPSAKIIFTPHEIEWQRLSGLSQAEQTPAKNAAKALELNADVVLKKHGTEIYHLSGKCSKLTIGGPYMSTGGMGDTLTGICAAFLAQFKGDQDQILDAAVYTHSDIANLLAKERYVVLPSEIADNLQKYMKHRCNGQIL</sequence>
<dbReference type="GO" id="GO:0110051">
    <property type="term" value="P:metabolite repair"/>
    <property type="evidence" value="ECO:0007669"/>
    <property type="project" value="TreeGrafter"/>
</dbReference>
<evidence type="ECO:0000256" key="4">
    <source>
        <dbReference type="ARBA" id="ARBA00023027"/>
    </source>
</evidence>
<dbReference type="CDD" id="cd01171">
    <property type="entry name" value="YXKO-related"/>
    <property type="match status" value="1"/>
</dbReference>
<feature type="binding site" evidence="6">
    <location>
        <position position="153"/>
    </location>
    <ligand>
        <name>(6S)-NADPHX</name>
        <dbReference type="ChEBI" id="CHEBI:64076"/>
    </ligand>
</feature>
<gene>
    <name evidence="6" type="primary">nnrD</name>
    <name evidence="8" type="ORF">SAMN02910432_00549</name>
</gene>
<evidence type="ECO:0000256" key="2">
    <source>
        <dbReference type="ARBA" id="ARBA00022840"/>
    </source>
</evidence>
<dbReference type="RefSeq" id="WP_046922748.1">
    <property type="nucleotide sequence ID" value="NZ_AYYL01000010.1"/>
</dbReference>
<dbReference type="SUPFAM" id="SSF53613">
    <property type="entry name" value="Ribokinase-like"/>
    <property type="match status" value="1"/>
</dbReference>
<dbReference type="GO" id="GO:0046496">
    <property type="term" value="P:nicotinamide nucleotide metabolic process"/>
    <property type="evidence" value="ECO:0007669"/>
    <property type="project" value="UniProtKB-UniRule"/>
</dbReference>
<evidence type="ECO:0000256" key="1">
    <source>
        <dbReference type="ARBA" id="ARBA00022741"/>
    </source>
</evidence>
<keyword evidence="2 6" id="KW-0067">ATP-binding</keyword>
<feature type="domain" description="YjeF C-terminal" evidence="7">
    <location>
        <begin position="5"/>
        <end position="275"/>
    </location>
</feature>
<feature type="binding site" evidence="6">
    <location>
        <position position="101"/>
    </location>
    <ligand>
        <name>(6S)-NADPHX</name>
        <dbReference type="ChEBI" id="CHEBI:64076"/>
    </ligand>
</feature>
<accession>A0A1I2Q9M8</accession>
<evidence type="ECO:0000256" key="6">
    <source>
        <dbReference type="HAMAP-Rule" id="MF_01965"/>
    </source>
</evidence>
<dbReference type="PROSITE" id="PS01049">
    <property type="entry name" value="YJEF_C_1"/>
    <property type="match status" value="1"/>
</dbReference>
<comment type="catalytic activity">
    <reaction evidence="6">
        <text>(6S)-NADPHX + ADP = AMP + phosphate + NADPH + H(+)</text>
        <dbReference type="Rhea" id="RHEA:32235"/>
        <dbReference type="ChEBI" id="CHEBI:15378"/>
        <dbReference type="ChEBI" id="CHEBI:43474"/>
        <dbReference type="ChEBI" id="CHEBI:57783"/>
        <dbReference type="ChEBI" id="CHEBI:64076"/>
        <dbReference type="ChEBI" id="CHEBI:456215"/>
        <dbReference type="ChEBI" id="CHEBI:456216"/>
        <dbReference type="EC" id="4.2.1.136"/>
    </reaction>
</comment>
<dbReference type="OrthoDB" id="9806925at2"/>
<dbReference type="Pfam" id="PF01256">
    <property type="entry name" value="Carb_kinase"/>
    <property type="match status" value="1"/>
</dbReference>
<keyword evidence="5 6" id="KW-0456">Lyase</keyword>